<proteinExistence type="predicted"/>
<gene>
    <name evidence="2" type="ORF">TR51_28545</name>
</gene>
<dbReference type="RefSeq" id="WP_043915136.1">
    <property type="nucleotide sequence ID" value="NZ_JXZB01000004.1"/>
</dbReference>
<reference evidence="2 3" key="1">
    <citation type="submission" date="2015-02" db="EMBL/GenBank/DDBJ databases">
        <title>Draft genome sequence of Kitasatospora griseola MF730-N6, a bafilomycin, terpentecin and satosporin producer.</title>
        <authorList>
            <person name="Arens J.C."/>
            <person name="Haltli B."/>
            <person name="Kerr R.G."/>
        </authorList>
    </citation>
    <scope>NUCLEOTIDE SEQUENCE [LARGE SCALE GENOMIC DNA]</scope>
    <source>
        <strain evidence="2 3">MF730-N6</strain>
    </source>
</reference>
<sequence length="322" mass="35260">MPAPDTVISRPHPLLVDALVAAGFDATDVHFTPLRSGTDSIPFAATTRDGRQLVVKVRRAGSLFRYPTAAWASARMREAGIPAAEILWHSREACVETRCPGRPIEAEPPTPQDLDAAARAGETLRRLHSIEVSSFGQLDGHGIGQHATIQGWFLNLAPRKVPSLDGLDLPALLHRTRFILDVGSNRLPQGTPRLLHGDWVGRHVFTDDRQITGVVDLESARGGDPLAELAGWSLREPAPMTKALLGGYFDGPLPADRLLPLVLFRLRIAYSLLHFHASCDDHDMVRLRAAQLQADLDDLDHGHLSAVPRITPDARSNARRRP</sequence>
<name>A0A0D0PW94_KITGR</name>
<dbReference type="AlphaFoldDB" id="A0A0D0PW94"/>
<dbReference type="Gene3D" id="3.30.200.150">
    <property type="match status" value="1"/>
</dbReference>
<dbReference type="Proteomes" id="UP000032066">
    <property type="component" value="Unassembled WGS sequence"/>
</dbReference>
<dbReference type="PATRIC" id="fig|2064.6.peg.6053"/>
<evidence type="ECO:0000313" key="2">
    <source>
        <dbReference type="EMBL" id="KIQ62858.1"/>
    </source>
</evidence>
<comment type="caution">
    <text evidence="2">The sequence shown here is derived from an EMBL/GenBank/DDBJ whole genome shotgun (WGS) entry which is preliminary data.</text>
</comment>
<feature type="domain" description="Aminoglycoside phosphotransferase" evidence="1">
    <location>
        <begin position="31"/>
        <end position="248"/>
    </location>
</feature>
<dbReference type="STRING" id="2064.TR51_28545"/>
<evidence type="ECO:0000313" key="3">
    <source>
        <dbReference type="Proteomes" id="UP000032066"/>
    </source>
</evidence>
<evidence type="ECO:0000259" key="1">
    <source>
        <dbReference type="Pfam" id="PF01636"/>
    </source>
</evidence>
<protein>
    <recommendedName>
        <fullName evidence="1">Aminoglycoside phosphotransferase domain-containing protein</fullName>
    </recommendedName>
</protein>
<dbReference type="Pfam" id="PF01636">
    <property type="entry name" value="APH"/>
    <property type="match status" value="1"/>
</dbReference>
<keyword evidence="3" id="KW-1185">Reference proteome</keyword>
<accession>A0A0D0PW94</accession>
<dbReference type="InterPro" id="IPR002575">
    <property type="entry name" value="Aminoglycoside_PTrfase"/>
</dbReference>
<dbReference type="Gene3D" id="3.90.1200.10">
    <property type="match status" value="1"/>
</dbReference>
<dbReference type="SUPFAM" id="SSF56112">
    <property type="entry name" value="Protein kinase-like (PK-like)"/>
    <property type="match status" value="1"/>
</dbReference>
<dbReference type="InterPro" id="IPR011009">
    <property type="entry name" value="Kinase-like_dom_sf"/>
</dbReference>
<dbReference type="EMBL" id="JXZB01000004">
    <property type="protein sequence ID" value="KIQ62858.1"/>
    <property type="molecule type" value="Genomic_DNA"/>
</dbReference>
<dbReference type="OrthoDB" id="3386367at2"/>
<organism evidence="2 3">
    <name type="scientific">Kitasatospora griseola</name>
    <name type="common">Streptomyces griseolosporeus</name>
    <dbReference type="NCBI Taxonomy" id="2064"/>
    <lineage>
        <taxon>Bacteria</taxon>
        <taxon>Bacillati</taxon>
        <taxon>Actinomycetota</taxon>
        <taxon>Actinomycetes</taxon>
        <taxon>Kitasatosporales</taxon>
        <taxon>Streptomycetaceae</taxon>
        <taxon>Kitasatospora</taxon>
    </lineage>
</organism>